<dbReference type="GO" id="GO:0005737">
    <property type="term" value="C:cytoplasm"/>
    <property type="evidence" value="ECO:0007669"/>
    <property type="project" value="TreeGrafter"/>
</dbReference>
<dbReference type="InterPro" id="IPR027417">
    <property type="entry name" value="P-loop_NTPase"/>
</dbReference>
<dbReference type="PANTHER" id="PTHR12169:SF6">
    <property type="entry name" value="AFG1-LIKE ATPASE"/>
    <property type="match status" value="1"/>
</dbReference>
<dbReference type="KEGG" id="rop:ROP_44380"/>
<dbReference type="Proteomes" id="UP000002212">
    <property type="component" value="Chromosome"/>
</dbReference>
<dbReference type="PANTHER" id="PTHR12169">
    <property type="entry name" value="ATPASE N2B"/>
    <property type="match status" value="1"/>
</dbReference>
<dbReference type="HOGENOM" id="CLU_008681_0_0_11"/>
<dbReference type="SUPFAM" id="SSF52540">
    <property type="entry name" value="P-loop containing nucleoside triphosphate hydrolases"/>
    <property type="match status" value="1"/>
</dbReference>
<evidence type="ECO:0008006" key="5">
    <source>
        <dbReference type="Google" id="ProtNLM"/>
    </source>
</evidence>
<evidence type="ECO:0000256" key="1">
    <source>
        <dbReference type="ARBA" id="ARBA00022741"/>
    </source>
</evidence>
<dbReference type="GO" id="GO:0005524">
    <property type="term" value="F:ATP binding"/>
    <property type="evidence" value="ECO:0007669"/>
    <property type="project" value="UniProtKB-KW"/>
</dbReference>
<dbReference type="Gene3D" id="3.40.50.300">
    <property type="entry name" value="P-loop containing nucleotide triphosphate hydrolases"/>
    <property type="match status" value="1"/>
</dbReference>
<dbReference type="GO" id="GO:0032153">
    <property type="term" value="C:cell division site"/>
    <property type="evidence" value="ECO:0007669"/>
    <property type="project" value="TreeGrafter"/>
</dbReference>
<keyword evidence="2" id="KW-0067">ATP-binding</keyword>
<keyword evidence="1" id="KW-0547">Nucleotide-binding</keyword>
<proteinExistence type="predicted"/>
<name>C1BAI2_RHOOB</name>
<dbReference type="GO" id="GO:0051301">
    <property type="term" value="P:cell division"/>
    <property type="evidence" value="ECO:0007669"/>
    <property type="project" value="TreeGrafter"/>
</dbReference>
<dbReference type="EMBL" id="AP011115">
    <property type="protein sequence ID" value="BAH52685.1"/>
    <property type="molecule type" value="Genomic_DNA"/>
</dbReference>
<sequence>MSPPVEVEVLLDEAQRSAVAVLDETADGLAQGRPGVRGVYLWGPVGRGKTWLMDRFHAASEVPSRRVHFHAFFRRLHADAHTLGSIDLAIDAALGDVRLLCFDEFHLHDVGDAMLVARLLEALFARGITLVVTSNYPPEGLLPNPLFHHLFAPTITVLERNLTVVRVGGPVDYRTATTPETGFAAGRFVPATDIEVPAPSERVVVSVGTRTVTAAAVRDRTVWFEFAALCGTPTAPADYLDLSERFGHWVLIGVPRLREAGAQTLRRFANVVDVLYDGGTALTVVADARWEEMFTGLAGTLDVDRLVSPVVDAAPVTAETDQGVCLGGGVSIRRTGCTRADPAGRCRTVR</sequence>
<dbReference type="AlphaFoldDB" id="C1BAI2"/>
<dbReference type="STRING" id="632772.ROP_44380"/>
<accession>C1BAI2</accession>
<dbReference type="InterPro" id="IPR005654">
    <property type="entry name" value="ATPase_AFG1-like"/>
</dbReference>
<organism evidence="3 4">
    <name type="scientific">Rhodococcus opacus (strain B4)</name>
    <dbReference type="NCBI Taxonomy" id="632772"/>
    <lineage>
        <taxon>Bacteria</taxon>
        <taxon>Bacillati</taxon>
        <taxon>Actinomycetota</taxon>
        <taxon>Actinomycetes</taxon>
        <taxon>Mycobacteriales</taxon>
        <taxon>Nocardiaceae</taxon>
        <taxon>Rhodococcus</taxon>
    </lineage>
</organism>
<dbReference type="GO" id="GO:0016887">
    <property type="term" value="F:ATP hydrolysis activity"/>
    <property type="evidence" value="ECO:0007669"/>
    <property type="project" value="InterPro"/>
</dbReference>
<protein>
    <recommendedName>
        <fullName evidence="5">Cell division protein ZapE</fullName>
    </recommendedName>
</protein>
<evidence type="ECO:0000256" key="2">
    <source>
        <dbReference type="ARBA" id="ARBA00022840"/>
    </source>
</evidence>
<gene>
    <name evidence="3" type="ordered locus">ROP_44380</name>
</gene>
<evidence type="ECO:0000313" key="4">
    <source>
        <dbReference type="Proteomes" id="UP000002212"/>
    </source>
</evidence>
<dbReference type="Pfam" id="PF03969">
    <property type="entry name" value="AFG1_ATPase"/>
    <property type="match status" value="1"/>
</dbReference>
<reference evidence="3 4" key="1">
    <citation type="submission" date="2009-03" db="EMBL/GenBank/DDBJ databases">
        <title>Comparison of the complete genome sequences of Rhodococcus erythropolis PR4 and Rhodococcus opacus B4.</title>
        <authorList>
            <person name="Takarada H."/>
            <person name="Sekine M."/>
            <person name="Hosoyama A."/>
            <person name="Yamada R."/>
            <person name="Fujisawa T."/>
            <person name="Omata S."/>
            <person name="Shimizu A."/>
            <person name="Tsukatani N."/>
            <person name="Tanikawa S."/>
            <person name="Fujita N."/>
            <person name="Harayama S."/>
        </authorList>
    </citation>
    <scope>NUCLEOTIDE SEQUENCE [LARGE SCALE GENOMIC DNA]</scope>
    <source>
        <strain evidence="3 4">B4</strain>
    </source>
</reference>
<dbReference type="NCBIfam" id="NF040713">
    <property type="entry name" value="ZapE"/>
    <property type="match status" value="1"/>
</dbReference>
<evidence type="ECO:0000313" key="3">
    <source>
        <dbReference type="EMBL" id="BAH52685.1"/>
    </source>
</evidence>